<dbReference type="InterPro" id="IPR029044">
    <property type="entry name" value="Nucleotide-diphossugar_trans"/>
</dbReference>
<organism evidence="1 2">
    <name type="scientific">Bacillus nakamurai</name>
    <dbReference type="NCBI Taxonomy" id="1793963"/>
    <lineage>
        <taxon>Bacteria</taxon>
        <taxon>Bacillati</taxon>
        <taxon>Bacillota</taxon>
        <taxon>Bacilli</taxon>
        <taxon>Bacillales</taxon>
        <taxon>Bacillaceae</taxon>
        <taxon>Bacillus</taxon>
    </lineage>
</organism>
<dbReference type="STRING" id="1793963.AXI58_00895"/>
<evidence type="ECO:0000313" key="2">
    <source>
        <dbReference type="Proteomes" id="UP000075430"/>
    </source>
</evidence>
<evidence type="ECO:0000313" key="1">
    <source>
        <dbReference type="EMBL" id="KXZ16984.1"/>
    </source>
</evidence>
<dbReference type="InterPro" id="IPR003329">
    <property type="entry name" value="Cytidylyl_trans"/>
</dbReference>
<keyword evidence="1" id="KW-0167">Capsid protein</keyword>
<gene>
    <name evidence="1" type="ORF">AXI58_00895</name>
</gene>
<dbReference type="Gene3D" id="3.90.550.10">
    <property type="entry name" value="Spore Coat Polysaccharide Biosynthesis Protein SpsA, Chain A"/>
    <property type="match status" value="1"/>
</dbReference>
<dbReference type="CDD" id="cd02518">
    <property type="entry name" value="GT2_SpsF"/>
    <property type="match status" value="1"/>
</dbReference>
<dbReference type="OrthoDB" id="9815559at2"/>
<dbReference type="RefSeq" id="WP_061522453.1">
    <property type="nucleotide sequence ID" value="NZ_JARLZY010000023.1"/>
</dbReference>
<dbReference type="AlphaFoldDB" id="A0A150F4E6"/>
<reference evidence="2" key="1">
    <citation type="submission" date="2016-02" db="EMBL/GenBank/DDBJ databases">
        <authorList>
            <person name="Dunlap C."/>
        </authorList>
    </citation>
    <scope>NUCLEOTIDE SEQUENCE [LARGE SCALE GENOMIC DNA]</scope>
    <source>
        <strain evidence="2">NRRL B-41092</strain>
    </source>
</reference>
<proteinExistence type="predicted"/>
<comment type="caution">
    <text evidence="1">The sequence shown here is derived from an EMBL/GenBank/DDBJ whole genome shotgun (WGS) entry which is preliminary data.</text>
</comment>
<dbReference type="FunFam" id="3.90.550.10:FF:000188">
    <property type="entry name" value="Polysaccharide biosynthesis protein"/>
    <property type="match status" value="1"/>
</dbReference>
<name>A0A150F4E6_9BACI</name>
<dbReference type="PANTHER" id="PTHR42866">
    <property type="entry name" value="3-DEOXY-MANNO-OCTULOSONATE CYTIDYLYLTRANSFERASE"/>
    <property type="match status" value="1"/>
</dbReference>
<sequence>MTDILFIIQARMGSERLPGKVLRPLGEQTILDIIVSRVRQSAYYEGKRDNLIIATSDSEADDILEEHCRGKQYRVHRGSEQRVLDRFAEVIERVKPSVAVRLTGDNPFVDPSLLDMMITAHVKEKADYTYVSNTPLGIGGEAVNASLLTDISADKTLADKYQEHVTLYVRDCPERYRLLFPEPPENLRAPHLRLTVDAEEDYQLACALYEKAGARPDVPAKELIRLLNSHPELAVINKMIRQKEAD</sequence>
<dbReference type="Pfam" id="PF02348">
    <property type="entry name" value="CTP_transf_3"/>
    <property type="match status" value="1"/>
</dbReference>
<dbReference type="PANTHER" id="PTHR42866:SF1">
    <property type="entry name" value="SPORE COAT POLYSACCHARIDE BIOSYNTHESIS PROTEIN SPSF"/>
    <property type="match status" value="1"/>
</dbReference>
<dbReference type="SUPFAM" id="SSF53448">
    <property type="entry name" value="Nucleotide-diphospho-sugar transferases"/>
    <property type="match status" value="1"/>
</dbReference>
<dbReference type="Proteomes" id="UP000075430">
    <property type="component" value="Unassembled WGS sequence"/>
</dbReference>
<protein>
    <submittedName>
        <fullName evidence="1">Spore coat protein</fullName>
    </submittedName>
</protein>
<dbReference type="EMBL" id="LSBA01000023">
    <property type="protein sequence ID" value="KXZ16984.1"/>
    <property type="molecule type" value="Genomic_DNA"/>
</dbReference>
<accession>A0A150F4E6</accession>
<keyword evidence="1" id="KW-0946">Virion</keyword>
<dbReference type="GO" id="GO:0005829">
    <property type="term" value="C:cytosol"/>
    <property type="evidence" value="ECO:0007669"/>
    <property type="project" value="TreeGrafter"/>
</dbReference>
<keyword evidence="2" id="KW-1185">Reference proteome</keyword>